<gene>
    <name evidence="7" type="ORF">EYZ11_006534</name>
</gene>
<evidence type="ECO:0000313" key="7">
    <source>
        <dbReference type="EMBL" id="THC93987.1"/>
    </source>
</evidence>
<dbReference type="AlphaFoldDB" id="A0A4S3JHI7"/>
<proteinExistence type="inferred from homology"/>
<keyword evidence="8" id="KW-1185">Reference proteome</keyword>
<feature type="region of interest" description="Disordered" evidence="6">
    <location>
        <begin position="127"/>
        <end position="166"/>
    </location>
</feature>
<sequence>MSSSPQSTPKNNDLSSKRRRFQPPITTFFSGSSRACDSSLSHNHYSATTYSPTPTVPAKVQASLLSVGMRVRKSVTEGYKTHAAKAEEKFIFPSQETKPVRHSSSAWAELAPFCGISKTGGSAIQPHHMPSDGMMDSNKLATDDGDTFSLPPSSQESATSFSTLPTVQKRSYDSDYADESDGGCDGFLTPSTNNWLSVMGGTHTAGVGSVVGRTILSPKLGQERRQFVAMHRHKTMDIDDFEEPLFLRRREEVDMDYVASRESDYETEMVVSKSFYSE</sequence>
<dbReference type="PANTHER" id="PTHR28081">
    <property type="entry name" value="DAMAGE-REGULATED IMPORT FACILITATOR 1-RELATED"/>
    <property type="match status" value="1"/>
</dbReference>
<evidence type="ECO:0000256" key="2">
    <source>
        <dbReference type="ARBA" id="ARBA00004496"/>
    </source>
</evidence>
<comment type="caution">
    <text evidence="7">The sequence shown here is derived from an EMBL/GenBank/DDBJ whole genome shotgun (WGS) entry which is preliminary data.</text>
</comment>
<keyword evidence="5" id="KW-0539">Nucleus</keyword>
<reference evidence="7 8" key="1">
    <citation type="submission" date="2019-03" db="EMBL/GenBank/DDBJ databases">
        <title>The genome sequence of a newly discovered highly antifungal drug resistant Aspergillus species, Aspergillus tanneri NIH 1004.</title>
        <authorList>
            <person name="Mounaud S."/>
            <person name="Singh I."/>
            <person name="Joardar V."/>
            <person name="Pakala S."/>
            <person name="Pakala S."/>
            <person name="Venepally P."/>
            <person name="Hoover J."/>
            <person name="Nierman W."/>
            <person name="Chung J."/>
            <person name="Losada L."/>
        </authorList>
    </citation>
    <scope>NUCLEOTIDE SEQUENCE [LARGE SCALE GENOMIC DNA]</scope>
    <source>
        <strain evidence="7 8">NIH1004</strain>
    </source>
</reference>
<dbReference type="Proteomes" id="UP000308092">
    <property type="component" value="Unassembled WGS sequence"/>
</dbReference>
<dbReference type="GO" id="GO:0008104">
    <property type="term" value="P:intracellular protein localization"/>
    <property type="evidence" value="ECO:0007669"/>
    <property type="project" value="TreeGrafter"/>
</dbReference>
<evidence type="ECO:0000256" key="1">
    <source>
        <dbReference type="ARBA" id="ARBA00004123"/>
    </source>
</evidence>
<feature type="compositionally biased region" description="Polar residues" evidence="6">
    <location>
        <begin position="24"/>
        <end position="34"/>
    </location>
</feature>
<feature type="compositionally biased region" description="Polar residues" evidence="6">
    <location>
        <begin position="150"/>
        <end position="166"/>
    </location>
</feature>
<evidence type="ECO:0000256" key="4">
    <source>
        <dbReference type="ARBA" id="ARBA00022490"/>
    </source>
</evidence>
<dbReference type="Pfam" id="PF08591">
    <property type="entry name" value="RNR_inhib"/>
    <property type="match status" value="1"/>
</dbReference>
<comment type="subcellular location">
    <subcellularLocation>
        <location evidence="2">Cytoplasm</location>
    </subcellularLocation>
    <subcellularLocation>
        <location evidence="1">Nucleus</location>
    </subcellularLocation>
</comment>
<dbReference type="GO" id="GO:1990846">
    <property type="term" value="F:ribonucleoside-diphosphate reductase inhibitor activity"/>
    <property type="evidence" value="ECO:0007669"/>
    <property type="project" value="TreeGrafter"/>
</dbReference>
<dbReference type="VEuPathDB" id="FungiDB:EYZ11_006534"/>
<comment type="similarity">
    <text evidence="3">Belongs to the DIF1/spd1 family.</text>
</comment>
<protein>
    <submittedName>
        <fullName evidence="7">Uncharacterized protein</fullName>
    </submittedName>
</protein>
<evidence type="ECO:0000256" key="6">
    <source>
        <dbReference type="SAM" id="MobiDB-lite"/>
    </source>
</evidence>
<evidence type="ECO:0000256" key="5">
    <source>
        <dbReference type="ARBA" id="ARBA00023242"/>
    </source>
</evidence>
<feature type="compositionally biased region" description="Polar residues" evidence="6">
    <location>
        <begin position="1"/>
        <end position="14"/>
    </location>
</feature>
<evidence type="ECO:0000256" key="3">
    <source>
        <dbReference type="ARBA" id="ARBA00005459"/>
    </source>
</evidence>
<accession>A0A4S3JHI7</accession>
<dbReference type="GO" id="GO:0005634">
    <property type="term" value="C:nucleus"/>
    <property type="evidence" value="ECO:0007669"/>
    <property type="project" value="UniProtKB-SubCell"/>
</dbReference>
<name>A0A4S3JHI7_9EURO</name>
<feature type="region of interest" description="Disordered" evidence="6">
    <location>
        <begin position="1"/>
        <end position="34"/>
    </location>
</feature>
<dbReference type="InterPro" id="IPR013900">
    <property type="entry name" value="RNR_inhibitor"/>
</dbReference>
<organism evidence="7 8">
    <name type="scientific">Aspergillus tanneri</name>
    <dbReference type="NCBI Taxonomy" id="1220188"/>
    <lineage>
        <taxon>Eukaryota</taxon>
        <taxon>Fungi</taxon>
        <taxon>Dikarya</taxon>
        <taxon>Ascomycota</taxon>
        <taxon>Pezizomycotina</taxon>
        <taxon>Eurotiomycetes</taxon>
        <taxon>Eurotiomycetidae</taxon>
        <taxon>Eurotiales</taxon>
        <taxon>Aspergillaceae</taxon>
        <taxon>Aspergillus</taxon>
        <taxon>Aspergillus subgen. Circumdati</taxon>
    </lineage>
</organism>
<dbReference type="GO" id="GO:0005737">
    <property type="term" value="C:cytoplasm"/>
    <property type="evidence" value="ECO:0007669"/>
    <property type="project" value="UniProtKB-SubCell"/>
</dbReference>
<keyword evidence="4" id="KW-0963">Cytoplasm</keyword>
<dbReference type="PANTHER" id="PTHR28081:SF1">
    <property type="entry name" value="DAMAGE-REGULATED IMPORT FACILITATOR 1"/>
    <property type="match status" value="1"/>
</dbReference>
<dbReference type="EMBL" id="SOSA01000232">
    <property type="protein sequence ID" value="THC93987.1"/>
    <property type="molecule type" value="Genomic_DNA"/>
</dbReference>
<evidence type="ECO:0000313" key="8">
    <source>
        <dbReference type="Proteomes" id="UP000308092"/>
    </source>
</evidence>